<dbReference type="AlphaFoldDB" id="A0A7T8GTW6"/>
<gene>
    <name evidence="3" type="ORF">FKW44_000225</name>
    <name evidence="1" type="ORF">FKW44_018070</name>
    <name evidence="2" type="ORF">FKW44_019456</name>
</gene>
<dbReference type="Proteomes" id="UP000595437">
    <property type="component" value="Chromosome 13"/>
</dbReference>
<dbReference type="Proteomes" id="UP000595437">
    <property type="component" value="Chromosome 1"/>
</dbReference>
<dbReference type="EMBL" id="CP045901">
    <property type="protein sequence ID" value="QQP37697.1"/>
    <property type="molecule type" value="Genomic_DNA"/>
</dbReference>
<evidence type="ECO:0000313" key="1">
    <source>
        <dbReference type="EMBL" id="QQP37697.1"/>
    </source>
</evidence>
<evidence type="ECO:0000313" key="2">
    <source>
        <dbReference type="EMBL" id="QQP38776.1"/>
    </source>
</evidence>
<dbReference type="EMBL" id="CP045902">
    <property type="protein sequence ID" value="QQP38776.1"/>
    <property type="molecule type" value="Genomic_DNA"/>
</dbReference>
<feature type="non-terminal residue" evidence="1">
    <location>
        <position position="1"/>
    </location>
</feature>
<accession>A0A7T8GTW6</accession>
<organism evidence="1 4">
    <name type="scientific">Caligus rogercresseyi</name>
    <name type="common">Sea louse</name>
    <dbReference type="NCBI Taxonomy" id="217165"/>
    <lineage>
        <taxon>Eukaryota</taxon>
        <taxon>Metazoa</taxon>
        <taxon>Ecdysozoa</taxon>
        <taxon>Arthropoda</taxon>
        <taxon>Crustacea</taxon>
        <taxon>Multicrustacea</taxon>
        <taxon>Hexanauplia</taxon>
        <taxon>Copepoda</taxon>
        <taxon>Siphonostomatoida</taxon>
        <taxon>Caligidae</taxon>
        <taxon>Caligus</taxon>
    </lineage>
</organism>
<reference evidence="1" key="2">
    <citation type="journal article" name="Sci. Data">
        <title>Chromosome-scale genome assembly of the sea louse Caligus rogercresseyi by SMRT sequencing and Hi-C analysis.</title>
        <authorList>
            <person name="Gallardo-Escarate C."/>
            <person name="Valenzuela-Munoz V."/>
            <person name="Nunez-Acuna G."/>
            <person name="Valenzuela-Miranda D."/>
            <person name="Goncalves A.T."/>
            <person name="Escobar-Sepulveda H."/>
            <person name="Liachko I."/>
            <person name="Nelson B."/>
            <person name="Roberts S."/>
            <person name="Warren W."/>
        </authorList>
    </citation>
    <scope>NUCLEOTIDE SEQUENCE</scope>
    <source>
        <tissue evidence="1">Whole tissue</tissue>
    </source>
</reference>
<dbReference type="OrthoDB" id="10664494at2759"/>
<dbReference type="Proteomes" id="UP000595437">
    <property type="component" value="Chromosome 12"/>
</dbReference>
<reference evidence="4" key="1">
    <citation type="submission" date="2021-01" db="EMBL/GenBank/DDBJ databases">
        <title>Caligus Genome Assembly.</title>
        <authorList>
            <person name="Gallardo-Escarate C."/>
        </authorList>
    </citation>
    <scope>NUCLEOTIDE SEQUENCE [LARGE SCALE GENOMIC DNA]</scope>
</reference>
<evidence type="ECO:0000313" key="4">
    <source>
        <dbReference type="Proteomes" id="UP000595437"/>
    </source>
</evidence>
<name>A0A7T8GTW6_CALRO</name>
<protein>
    <submittedName>
        <fullName evidence="1">Uncharacterized protein</fullName>
    </submittedName>
</protein>
<dbReference type="EMBL" id="CP045890">
    <property type="protein sequence ID" value="QQP55779.1"/>
    <property type="molecule type" value="Genomic_DNA"/>
</dbReference>
<proteinExistence type="predicted"/>
<evidence type="ECO:0000313" key="3">
    <source>
        <dbReference type="EMBL" id="QQP55779.1"/>
    </source>
</evidence>
<sequence length="310" mass="35543">MKNREAYNKKVSLKKLHIGSMVYLWDPQTEENRKLATYFHGPYEVLEIINDRKVKIKIGESTKTVARNRLRVVNAEDISSETIPLNMPIRRDTKNLKESDDYNYDDERQRPSTRQTILVAAANPTFQPFNAIAHFQPEGQIATSLTMINVKVNLPINDIITEVEDLIQVAANETIRQSTFWVQNRTIMEINVIANDLRQSLRELKKISGISQRQRPKRQALVGLGLLGGWALKNIADGIFGHGGDHHYDIDMLKNVKGLSSKVQLMQTSLKHLANVEKEMLAKHHRTNYRLRQIENAENAISILESTRNR</sequence>
<keyword evidence="4" id="KW-1185">Reference proteome</keyword>